<name>A0A221SZ19_9DEIO</name>
<dbReference type="GO" id="GO:0016787">
    <property type="term" value="F:hydrolase activity"/>
    <property type="evidence" value="ECO:0007669"/>
    <property type="project" value="UniProtKB-KW"/>
</dbReference>
<evidence type="ECO:0000313" key="7">
    <source>
        <dbReference type="EMBL" id="ASN81889.1"/>
    </source>
</evidence>
<dbReference type="InterPro" id="IPR002934">
    <property type="entry name" value="Polymerase_NTP_transf_dom"/>
</dbReference>
<reference evidence="7 8" key="1">
    <citation type="submission" date="2017-05" db="EMBL/GenBank/DDBJ databases">
        <title>The complete genome sequence of Deinococcus ficus isolated from the rhizosphere of the Ficus religiosa L. in Taiwan.</title>
        <authorList>
            <person name="Wu K.-M."/>
            <person name="Liao T.-L."/>
            <person name="Liu Y.-M."/>
            <person name="Young C.-C."/>
            <person name="Tsai S.-F."/>
        </authorList>
    </citation>
    <scope>NUCLEOTIDE SEQUENCE [LARGE SCALE GENOMIC DNA]</scope>
    <source>
        <strain evidence="7 8">CC-FR2-10</strain>
    </source>
</reference>
<dbReference type="KEGG" id="dfc:DFI_13635"/>
<keyword evidence="8" id="KW-1185">Reference proteome</keyword>
<dbReference type="PANTHER" id="PTHR34139:SF1">
    <property type="entry name" value="RNASE MJ1380-RELATED"/>
    <property type="match status" value="1"/>
</dbReference>
<dbReference type="Pfam" id="PF01934">
    <property type="entry name" value="HepT-like"/>
    <property type="match status" value="1"/>
</dbReference>
<protein>
    <recommendedName>
        <fullName evidence="6">Polymerase nucleotidyl transferase domain-containing protein</fullName>
    </recommendedName>
</protein>
<keyword evidence="3" id="KW-0540">Nuclease</keyword>
<dbReference type="Gene3D" id="3.30.460.10">
    <property type="entry name" value="Beta Polymerase, domain 2"/>
    <property type="match status" value="1"/>
</dbReference>
<organism evidence="7 8">
    <name type="scientific">Deinococcus ficus</name>
    <dbReference type="NCBI Taxonomy" id="317577"/>
    <lineage>
        <taxon>Bacteria</taxon>
        <taxon>Thermotogati</taxon>
        <taxon>Deinococcota</taxon>
        <taxon>Deinococci</taxon>
        <taxon>Deinococcales</taxon>
        <taxon>Deinococcaceae</taxon>
        <taxon>Deinococcus</taxon>
    </lineage>
</organism>
<dbReference type="STRING" id="317577.GCA_000419625_01196"/>
<dbReference type="Proteomes" id="UP000259030">
    <property type="component" value="Chromosome"/>
</dbReference>
<dbReference type="PANTHER" id="PTHR34139">
    <property type="entry name" value="UPF0331 PROTEIN MJ0127"/>
    <property type="match status" value="1"/>
</dbReference>
<dbReference type="InterPro" id="IPR008201">
    <property type="entry name" value="HepT-like"/>
</dbReference>
<evidence type="ECO:0000313" key="8">
    <source>
        <dbReference type="Proteomes" id="UP000259030"/>
    </source>
</evidence>
<dbReference type="GO" id="GO:0004540">
    <property type="term" value="F:RNA nuclease activity"/>
    <property type="evidence" value="ECO:0007669"/>
    <property type="project" value="InterPro"/>
</dbReference>
<evidence type="ECO:0000256" key="3">
    <source>
        <dbReference type="ARBA" id="ARBA00022722"/>
    </source>
</evidence>
<feature type="domain" description="Polymerase nucleotidyl transferase" evidence="6">
    <location>
        <begin position="60"/>
        <end position="135"/>
    </location>
</feature>
<evidence type="ECO:0000259" key="6">
    <source>
        <dbReference type="Pfam" id="PF01909"/>
    </source>
</evidence>
<dbReference type="EMBL" id="CP021081">
    <property type="protein sequence ID" value="ASN81889.1"/>
    <property type="molecule type" value="Genomic_DNA"/>
</dbReference>
<keyword evidence="1" id="KW-0597">Phosphoprotein</keyword>
<dbReference type="AlphaFoldDB" id="A0A221SZ19"/>
<evidence type="ECO:0000256" key="5">
    <source>
        <dbReference type="ARBA" id="ARBA00022801"/>
    </source>
</evidence>
<keyword evidence="4" id="KW-0547">Nucleotide-binding</keyword>
<dbReference type="GO" id="GO:0016779">
    <property type="term" value="F:nucleotidyltransferase activity"/>
    <property type="evidence" value="ECO:0007669"/>
    <property type="project" value="InterPro"/>
</dbReference>
<keyword evidence="5" id="KW-0378">Hydrolase</keyword>
<evidence type="ECO:0000256" key="4">
    <source>
        <dbReference type="ARBA" id="ARBA00022741"/>
    </source>
</evidence>
<gene>
    <name evidence="7" type="ORF">DFI_13635</name>
</gene>
<dbReference type="CDD" id="cd05403">
    <property type="entry name" value="NT_KNTase_like"/>
    <property type="match status" value="1"/>
</dbReference>
<keyword evidence="2" id="KW-1277">Toxin-antitoxin system</keyword>
<dbReference type="Pfam" id="PF01909">
    <property type="entry name" value="NTP_transf_2"/>
    <property type="match status" value="1"/>
</dbReference>
<evidence type="ECO:0000256" key="2">
    <source>
        <dbReference type="ARBA" id="ARBA00022649"/>
    </source>
</evidence>
<dbReference type="GO" id="GO:0110001">
    <property type="term" value="C:toxin-antitoxin complex"/>
    <property type="evidence" value="ECO:0007669"/>
    <property type="project" value="InterPro"/>
</dbReference>
<dbReference type="InterPro" id="IPR043519">
    <property type="entry name" value="NT_sf"/>
</dbReference>
<dbReference type="GO" id="GO:0000166">
    <property type="term" value="F:nucleotide binding"/>
    <property type="evidence" value="ECO:0007669"/>
    <property type="project" value="UniProtKB-KW"/>
</dbReference>
<dbReference type="SUPFAM" id="SSF81301">
    <property type="entry name" value="Nucleotidyltransferase"/>
    <property type="match status" value="1"/>
</dbReference>
<sequence>MVPTGASWPQQPELAFRNGARAGRALYTAPVTGPTSLFPDLRLSTVAALLRDGAARWEALGVTRVRVFGSVARGEAGPASDIDLLVDFVEGFSPGLLHLMSVKAVMEDLLDRRVDVVTEAGLHPPLRRDILHDAVDVRHVPTPPPSAHREKRWRWRLYDLLAALDRIEAFTRGLTLTTFLRDEQVQDAVLLNLLRLGETTKFIPQSVQDTHRQVPWACLRDIRNLIAHDYFRIDPALVWVTVREDLPAIRVALQALADTTPE</sequence>
<accession>A0A221SZ19</accession>
<proteinExistence type="predicted"/>
<dbReference type="InterPro" id="IPR051813">
    <property type="entry name" value="HepT_RNase_toxin"/>
</dbReference>
<evidence type="ECO:0000256" key="1">
    <source>
        <dbReference type="ARBA" id="ARBA00022553"/>
    </source>
</evidence>